<evidence type="ECO:0000256" key="1">
    <source>
        <dbReference type="SAM" id="MobiDB-lite"/>
    </source>
</evidence>
<name>A0A0B0H9B8_SOVGS</name>
<feature type="compositionally biased region" description="Basic residues" evidence="1">
    <location>
        <begin position="147"/>
        <end position="173"/>
    </location>
</feature>
<accession>A0A0B0H9B8</accession>
<dbReference type="eggNOG" id="ENOG5032YH2">
    <property type="taxonomic scope" value="Bacteria"/>
</dbReference>
<dbReference type="STRING" id="2340.JV46_10390"/>
<proteinExistence type="predicted"/>
<dbReference type="Proteomes" id="UP000030856">
    <property type="component" value="Unassembled WGS sequence"/>
</dbReference>
<evidence type="ECO:0000313" key="2">
    <source>
        <dbReference type="EMBL" id="KHF25247.1"/>
    </source>
</evidence>
<feature type="region of interest" description="Disordered" evidence="1">
    <location>
        <begin position="143"/>
        <end position="173"/>
    </location>
</feature>
<comment type="caution">
    <text evidence="2">The sequence shown here is derived from an EMBL/GenBank/DDBJ whole genome shotgun (WGS) entry which is preliminary data.</text>
</comment>
<keyword evidence="3" id="KW-1185">Reference proteome</keyword>
<gene>
    <name evidence="2" type="ORF">JV46_10390</name>
</gene>
<sequence length="173" mass="19649">MILNAETWVSYLITHRRKSMPDSIKNLKTFKCPSLSGKSTLTYHLGCDEEQKVYVRIYNNTGNGFFSKEWVSLDLVNEALKNAAEPITSIAFFKLFKRQSVNTPSFLLAALKNEKLVQPIKGKQRCHELADPKPFLGKMQKLMSSKTKPKTVRKKAPMKKKAAVSRKKTAKTV</sequence>
<evidence type="ECO:0000313" key="3">
    <source>
        <dbReference type="Proteomes" id="UP000030856"/>
    </source>
</evidence>
<dbReference type="EMBL" id="JRAA01000002">
    <property type="protein sequence ID" value="KHF25247.1"/>
    <property type="molecule type" value="Genomic_DNA"/>
</dbReference>
<dbReference type="AlphaFoldDB" id="A0A0B0H9B8"/>
<protein>
    <submittedName>
        <fullName evidence="2">Uncharacterized protein</fullName>
    </submittedName>
</protein>
<reference evidence="2 3" key="1">
    <citation type="journal article" date="2014" name="BMC Genomics">
        <title>The genome of the intracellular bacterium of the coastal bivalve, Solemya velum: a blueprint for thriving in and out of symbiosis.</title>
        <authorList>
            <person name="Dmytrenko O."/>
            <person name="Russell S.L."/>
            <person name="Loo W.T."/>
            <person name="Fontanez K.M."/>
            <person name="Liao L."/>
            <person name="Roeselers G."/>
            <person name="Sharma R."/>
            <person name="Stewart F.J."/>
            <person name="Newton I.L."/>
            <person name="Woyke T."/>
            <person name="Wu D."/>
            <person name="Lang J.M."/>
            <person name="Eisen J.A."/>
            <person name="Cavanaugh C.M."/>
        </authorList>
    </citation>
    <scope>NUCLEOTIDE SEQUENCE [LARGE SCALE GENOMIC DNA]</scope>
    <source>
        <strain evidence="2 3">WH</strain>
    </source>
</reference>
<organism evidence="2 3">
    <name type="scientific">Solemya velum gill symbiont</name>
    <dbReference type="NCBI Taxonomy" id="2340"/>
    <lineage>
        <taxon>Bacteria</taxon>
        <taxon>Pseudomonadati</taxon>
        <taxon>Pseudomonadota</taxon>
        <taxon>Gammaproteobacteria</taxon>
        <taxon>sulfur-oxidizing symbionts</taxon>
    </lineage>
</organism>